<dbReference type="Gene3D" id="1.25.40.10">
    <property type="entry name" value="Tetratricopeptide repeat domain"/>
    <property type="match status" value="2"/>
</dbReference>
<dbReference type="KEGG" id="fek:C1H87_06955"/>
<dbReference type="SUPFAM" id="SSF52172">
    <property type="entry name" value="CheY-like"/>
    <property type="match status" value="1"/>
</dbReference>
<dbReference type="FunFam" id="3.30.565.10:FF:000010">
    <property type="entry name" value="Sensor histidine kinase RcsC"/>
    <property type="match status" value="1"/>
</dbReference>
<name>A0A2K9PN27_9FLAO</name>
<keyword evidence="8" id="KW-0812">Transmembrane</keyword>
<keyword evidence="8" id="KW-0472">Membrane</keyword>
<keyword evidence="4" id="KW-0808">Transferase</keyword>
<dbReference type="PROSITE" id="PS50109">
    <property type="entry name" value="HIS_KIN"/>
    <property type="match status" value="1"/>
</dbReference>
<dbReference type="InterPro" id="IPR005467">
    <property type="entry name" value="His_kinase_dom"/>
</dbReference>
<keyword evidence="7" id="KW-0802">TPR repeat</keyword>
<dbReference type="SMART" id="SM00388">
    <property type="entry name" value="HisKA"/>
    <property type="match status" value="1"/>
</dbReference>
<dbReference type="InterPro" id="IPR004358">
    <property type="entry name" value="Sig_transdc_His_kin-like_C"/>
</dbReference>
<comment type="catalytic activity">
    <reaction evidence="1">
        <text>ATP + protein L-histidine = ADP + protein N-phospho-L-histidine.</text>
        <dbReference type="EC" id="2.7.13.3"/>
    </reaction>
</comment>
<dbReference type="InterPro" id="IPR003594">
    <property type="entry name" value="HATPase_dom"/>
</dbReference>
<dbReference type="PROSITE" id="PS50005">
    <property type="entry name" value="TPR"/>
    <property type="match status" value="1"/>
</dbReference>
<dbReference type="RefSeq" id="WP_102755118.1">
    <property type="nucleotide sequence ID" value="NZ_CP025791.1"/>
</dbReference>
<evidence type="ECO:0000256" key="4">
    <source>
        <dbReference type="ARBA" id="ARBA00022679"/>
    </source>
</evidence>
<dbReference type="PANTHER" id="PTHR43047">
    <property type="entry name" value="TWO-COMPONENT HISTIDINE PROTEIN KINASE"/>
    <property type="match status" value="1"/>
</dbReference>
<dbReference type="CDD" id="cd16922">
    <property type="entry name" value="HATPase_EvgS-ArcB-TorS-like"/>
    <property type="match status" value="1"/>
</dbReference>
<dbReference type="PRINTS" id="PR00344">
    <property type="entry name" value="BCTRLSENSOR"/>
</dbReference>
<protein>
    <recommendedName>
        <fullName evidence="2">histidine kinase</fullName>
        <ecNumber evidence="2">2.7.13.3</ecNumber>
    </recommendedName>
</protein>
<dbReference type="Proteomes" id="UP000235826">
    <property type="component" value="Chromosome"/>
</dbReference>
<keyword evidence="8" id="KW-1133">Transmembrane helix</keyword>
<dbReference type="Gene3D" id="3.30.565.10">
    <property type="entry name" value="Histidine kinase-like ATPase, C-terminal domain"/>
    <property type="match status" value="1"/>
</dbReference>
<dbReference type="SUPFAM" id="SSF55874">
    <property type="entry name" value="ATPase domain of HSP90 chaperone/DNA topoisomerase II/histidine kinase"/>
    <property type="match status" value="1"/>
</dbReference>
<proteinExistence type="predicted"/>
<evidence type="ECO:0000256" key="8">
    <source>
        <dbReference type="SAM" id="Phobius"/>
    </source>
</evidence>
<feature type="domain" description="Histidine kinase" evidence="9">
    <location>
        <begin position="371"/>
        <end position="592"/>
    </location>
</feature>
<dbReference type="InterPro" id="IPR036097">
    <property type="entry name" value="HisK_dim/P_sf"/>
</dbReference>
<dbReference type="EMBL" id="CP025791">
    <property type="protein sequence ID" value="AUP78462.1"/>
    <property type="molecule type" value="Genomic_DNA"/>
</dbReference>
<dbReference type="InterPro" id="IPR011006">
    <property type="entry name" value="CheY-like_superfamily"/>
</dbReference>
<dbReference type="CDD" id="cd00082">
    <property type="entry name" value="HisKA"/>
    <property type="match status" value="1"/>
</dbReference>
<organism evidence="11 12">
    <name type="scientific">Flavivirga eckloniae</name>
    <dbReference type="NCBI Taxonomy" id="1803846"/>
    <lineage>
        <taxon>Bacteria</taxon>
        <taxon>Pseudomonadati</taxon>
        <taxon>Bacteroidota</taxon>
        <taxon>Flavobacteriia</taxon>
        <taxon>Flavobacteriales</taxon>
        <taxon>Flavobacteriaceae</taxon>
        <taxon>Flavivirga</taxon>
    </lineage>
</organism>
<keyword evidence="12" id="KW-1185">Reference proteome</keyword>
<dbReference type="SMART" id="SM00448">
    <property type="entry name" value="REC"/>
    <property type="match status" value="1"/>
</dbReference>
<evidence type="ECO:0000313" key="12">
    <source>
        <dbReference type="Proteomes" id="UP000235826"/>
    </source>
</evidence>
<dbReference type="PANTHER" id="PTHR43047:SF64">
    <property type="entry name" value="HISTIDINE KINASE CONTAINING CHEY-HOMOLOGOUS RECEIVER DOMAIN AND PAS DOMAIN-RELATED"/>
    <property type="match status" value="1"/>
</dbReference>
<feature type="transmembrane region" description="Helical" evidence="8">
    <location>
        <begin position="311"/>
        <end position="330"/>
    </location>
</feature>
<dbReference type="InterPro" id="IPR001789">
    <property type="entry name" value="Sig_transdc_resp-reg_receiver"/>
</dbReference>
<feature type="repeat" description="TPR" evidence="7">
    <location>
        <begin position="152"/>
        <end position="185"/>
    </location>
</feature>
<dbReference type="SMART" id="SM00028">
    <property type="entry name" value="TPR"/>
    <property type="match status" value="4"/>
</dbReference>
<dbReference type="SMART" id="SM00387">
    <property type="entry name" value="HATPase_c"/>
    <property type="match status" value="1"/>
</dbReference>
<evidence type="ECO:0000313" key="11">
    <source>
        <dbReference type="EMBL" id="AUP78462.1"/>
    </source>
</evidence>
<dbReference type="AlphaFoldDB" id="A0A2K9PN27"/>
<dbReference type="OrthoDB" id="4457677at2"/>
<dbReference type="EC" id="2.7.13.3" evidence="2"/>
<dbReference type="InterPro" id="IPR019734">
    <property type="entry name" value="TPR_rpt"/>
</dbReference>
<dbReference type="SUPFAM" id="SSF47384">
    <property type="entry name" value="Homodimeric domain of signal transducing histidine kinase"/>
    <property type="match status" value="1"/>
</dbReference>
<feature type="domain" description="Response regulatory" evidence="10">
    <location>
        <begin position="613"/>
        <end position="727"/>
    </location>
</feature>
<feature type="modified residue" description="4-aspartylphosphate" evidence="6">
    <location>
        <position position="662"/>
    </location>
</feature>
<keyword evidence="3 6" id="KW-0597">Phosphoprotein</keyword>
<dbReference type="InterPro" id="IPR011990">
    <property type="entry name" value="TPR-like_helical_dom_sf"/>
</dbReference>
<dbReference type="Gene3D" id="3.40.50.2300">
    <property type="match status" value="1"/>
</dbReference>
<reference evidence="11 12" key="1">
    <citation type="submission" date="2018-01" db="EMBL/GenBank/DDBJ databases">
        <title>Complete genome sequence of Flavivirga eckloniae ECD14 isolated from seaweed Ecklonia cava.</title>
        <authorList>
            <person name="Lee J.H."/>
            <person name="Baik K.S."/>
            <person name="Seong C.N."/>
        </authorList>
    </citation>
    <scope>NUCLEOTIDE SEQUENCE [LARGE SCALE GENOMIC DNA]</scope>
    <source>
        <strain evidence="11 12">ECD14</strain>
    </source>
</reference>
<evidence type="ECO:0000256" key="1">
    <source>
        <dbReference type="ARBA" id="ARBA00000085"/>
    </source>
</evidence>
<dbReference type="Pfam" id="PF02518">
    <property type="entry name" value="HATPase_c"/>
    <property type="match status" value="1"/>
</dbReference>
<evidence type="ECO:0000256" key="6">
    <source>
        <dbReference type="PROSITE-ProRule" id="PRU00169"/>
    </source>
</evidence>
<dbReference type="Pfam" id="PF13424">
    <property type="entry name" value="TPR_12"/>
    <property type="match status" value="1"/>
</dbReference>
<accession>A0A2K9PN27</accession>
<gene>
    <name evidence="11" type="ORF">C1H87_06955</name>
</gene>
<evidence type="ECO:0000256" key="3">
    <source>
        <dbReference type="ARBA" id="ARBA00022553"/>
    </source>
</evidence>
<evidence type="ECO:0000259" key="10">
    <source>
        <dbReference type="PROSITE" id="PS50110"/>
    </source>
</evidence>
<evidence type="ECO:0000259" key="9">
    <source>
        <dbReference type="PROSITE" id="PS50109"/>
    </source>
</evidence>
<evidence type="ECO:0000256" key="5">
    <source>
        <dbReference type="ARBA" id="ARBA00022777"/>
    </source>
</evidence>
<dbReference type="InterPro" id="IPR003661">
    <property type="entry name" value="HisK_dim/P_dom"/>
</dbReference>
<dbReference type="Pfam" id="PF00072">
    <property type="entry name" value="Response_reg"/>
    <property type="match status" value="1"/>
</dbReference>
<dbReference type="Pfam" id="PF00512">
    <property type="entry name" value="HisKA"/>
    <property type="match status" value="1"/>
</dbReference>
<dbReference type="Gene3D" id="1.10.287.130">
    <property type="match status" value="1"/>
</dbReference>
<sequence length="729" mass="84446">MKKKLSLFFVVHTFLWFQNVQSQDFSISKDSVTEILTQSFFESTHNEYEAALKLQNFALEWGKKKANDSIIGEAYDCIGSTFYMMENYDKAELNYKKSKEFLQKANYTSYMVYHYNNMASLYYQLEKFEECKQQFLLSRKIALEIESTVHALGPTYNIALLYYREKKYDEAFPLFQEAITYYQSNAGQQPNILEECYNNIAAIYKERKQYEKALKTLTIVDSLGKSRNNYSELIKAERLKYKIYQIKNDYKLSDKSLTKQIEYLELFSKENAIKLQKKTKLEQQLMDQEKTITLTKQINKAQTNTIVRTKLFSIILFILFITTSIISYLLSRSNQKRKKLNKKLIKKNSQLIKVKKKTEYASKLKTNFFSTISHELRTPLYAVTGITDILIEENPKTEQKHYLKTLKSSGEYLLALINNVLQINKFDSDEIEINTISFNLKILVGNIKNSLKYLKKENNNVIDIDIKDNVPLLLKGDSLKLNQIIINLLSNALKFTHNGNVILSIRLKEKIGNKVKLKFSVKDNGIGISKKLQHRIFDDFYQESILLERNYEGTGLGLAIVKRLLKAMGSDINVKSNRGEGSNFYFDLVLEEASERYRTNSNVSTHVDLSSKHILVVDDNSVNQMITKRILENKKAKVTVADSGIKAIKYAEDNLYDVILMDIHMPKMNGYTATQNIRRFNSTIPIIALTAIKLDENKEKIYTSGMNGIIVKPFRLENFLTEIQKAISL</sequence>
<evidence type="ECO:0000256" key="7">
    <source>
        <dbReference type="PROSITE-ProRule" id="PRU00339"/>
    </source>
</evidence>
<keyword evidence="5" id="KW-0418">Kinase</keyword>
<dbReference type="GO" id="GO:0000155">
    <property type="term" value="F:phosphorelay sensor kinase activity"/>
    <property type="evidence" value="ECO:0007669"/>
    <property type="project" value="InterPro"/>
</dbReference>
<dbReference type="SUPFAM" id="SSF48452">
    <property type="entry name" value="TPR-like"/>
    <property type="match status" value="1"/>
</dbReference>
<dbReference type="PROSITE" id="PS50110">
    <property type="entry name" value="RESPONSE_REGULATORY"/>
    <property type="match status" value="1"/>
</dbReference>
<dbReference type="CDD" id="cd17546">
    <property type="entry name" value="REC_hyHK_CKI1_RcsC-like"/>
    <property type="match status" value="1"/>
</dbReference>
<dbReference type="InterPro" id="IPR036890">
    <property type="entry name" value="HATPase_C_sf"/>
</dbReference>
<evidence type="ECO:0000256" key="2">
    <source>
        <dbReference type="ARBA" id="ARBA00012438"/>
    </source>
</evidence>